<reference evidence="2" key="1">
    <citation type="thesis" date="2020" institute="ProQuest LLC" country="789 East Eisenhower Parkway, Ann Arbor, MI, USA">
        <title>Comparative Genomics and Chromosome Evolution.</title>
        <authorList>
            <person name="Mudd A.B."/>
        </authorList>
    </citation>
    <scope>NUCLEOTIDE SEQUENCE</scope>
    <source>
        <strain evidence="2">HN-11 Male</strain>
        <tissue evidence="2">Kidney and liver</tissue>
    </source>
</reference>
<evidence type="ECO:0000313" key="2">
    <source>
        <dbReference type="EMBL" id="KAG9484709.1"/>
    </source>
</evidence>
<feature type="compositionally biased region" description="Polar residues" evidence="1">
    <location>
        <begin position="1499"/>
        <end position="1510"/>
    </location>
</feature>
<feature type="region of interest" description="Disordered" evidence="1">
    <location>
        <begin position="1465"/>
        <end position="1558"/>
    </location>
</feature>
<evidence type="ECO:0000256" key="1">
    <source>
        <dbReference type="SAM" id="MobiDB-lite"/>
    </source>
</evidence>
<dbReference type="Pfam" id="PF15090">
    <property type="entry name" value="DUF4553"/>
    <property type="match status" value="1"/>
</dbReference>
<dbReference type="PANTHER" id="PTHR14931:SF2">
    <property type="entry name" value="LIGAND DEPENDENT NUCLEAR RECEPTOR COREPRESSOR"/>
    <property type="match status" value="1"/>
</dbReference>
<dbReference type="EMBL" id="WNTK01000004">
    <property type="protein sequence ID" value="KAG9484709.1"/>
    <property type="molecule type" value="Genomic_DNA"/>
</dbReference>
<proteinExistence type="predicted"/>
<feature type="region of interest" description="Disordered" evidence="1">
    <location>
        <begin position="901"/>
        <end position="938"/>
    </location>
</feature>
<dbReference type="InterPro" id="IPR028104">
    <property type="entry name" value="DUF4553"/>
</dbReference>
<comment type="caution">
    <text evidence="2">The sequence shown here is derived from an EMBL/GenBank/DDBJ whole genome shotgun (WGS) entry which is preliminary data.</text>
</comment>
<keyword evidence="3" id="KW-1185">Reference proteome</keyword>
<feature type="compositionally biased region" description="Polar residues" evidence="1">
    <location>
        <begin position="902"/>
        <end position="915"/>
    </location>
</feature>
<gene>
    <name evidence="2" type="ORF">GDO78_008033</name>
</gene>
<feature type="region of interest" description="Disordered" evidence="1">
    <location>
        <begin position="1375"/>
        <end position="1411"/>
    </location>
</feature>
<dbReference type="OrthoDB" id="10028342at2759"/>
<accession>A0A8J6FDQ6</accession>
<feature type="compositionally biased region" description="Polar residues" evidence="1">
    <location>
        <begin position="13"/>
        <end position="31"/>
    </location>
</feature>
<protein>
    <submittedName>
        <fullName evidence="2">Uncharacterized protein</fullName>
    </submittedName>
</protein>
<feature type="compositionally biased region" description="Basic and acidic residues" evidence="1">
    <location>
        <begin position="1393"/>
        <end position="1404"/>
    </location>
</feature>
<feature type="compositionally biased region" description="Low complexity" evidence="1">
    <location>
        <begin position="90"/>
        <end position="112"/>
    </location>
</feature>
<dbReference type="Proteomes" id="UP000770717">
    <property type="component" value="Unassembled WGS sequence"/>
</dbReference>
<name>A0A8J6FDQ6_ELECQ</name>
<feature type="region of interest" description="Disordered" evidence="1">
    <location>
        <begin position="1"/>
        <end position="125"/>
    </location>
</feature>
<feature type="compositionally biased region" description="Basic residues" evidence="1">
    <location>
        <begin position="1511"/>
        <end position="1521"/>
    </location>
</feature>
<feature type="compositionally biased region" description="Basic and acidic residues" evidence="1">
    <location>
        <begin position="928"/>
        <end position="937"/>
    </location>
</feature>
<sequence>MQRMIRQFAAEYTSKNSSTQDSSPPNSTKNQSLPKSPSGQSSPPPATTQNPVLSKLLMADQDSPLDLTVKRPHSEEPCEQADGVLDLSTKKSPSSGSPNSSISPSTSNTIGNGTQDTERKAIDPNNSTSVSLETFMAKLCSHHQKQFILVLNNLCTEEAVMKSKRQSASVSEIENANIEVYDHSCSNRKVNFSLVQINKSAPETCLNCKVPTNTPTTLHEDNYHSGMPRCSDYLSKVSISSDSKEDHAIDQIITDNPVGIPTTEEKAGTIFAKTSEVGQTVFLEHGVLSHSNSALNTLNDSPGSDLPTNVPKIANKENTQYMNPNQTLLDCSDCKLNQENSVTSVTVKMLGNLCESPFQNLTDHSGSALQKVRLHENKRLKTVKCKHSRVLMTNDCDKQCDVVYISEPITPECHFENHKAIVGSRKTARKSTRGYLFSDDCCELSTVRTLIRSSKVEDKGNSAIDFAKALIIPNDLIETLPSTDVASLIHVVEKSVETGSFNSLQQNDELREIIPNCSRSESENCCDQSFGMARKPVDHVSDSFIALFSLTQDELEKAHVPSTHSDLALREHVDEIPKMKPNPSVVNIDSHSLSVNDHEKSVVKLAVDPDVDVSCSNNSYSQVNRSGTTLLDMGVSITNNRVLSEHNATPPKCYPHNTVVEETSVTLQCSHTSLPSAYSSSLPNGIPDKDFPHFGSSSLVETKILPAEISEAVITDPAVTSEQQLLMKMSSGDLPKENSESQIFKASQVDLSSAVGVMNLHQLPGPSIGANNVHLIDFNRLENLKNGLARAFNHSVKMETKDRIFESVNTPQSLVGQLNCPVLDSLRPMEHFQSPLNKCAKHVGNSNERLEANVSIEDMKPCDSVTSSGCHNNYTLEEPLKTKEVNGESKMVAVNLGKNDNFLMSNKNTSKPQTASKKHKKIPAPTDRCLRSRETHGDPPLQKIPSLLVLVSYIKDTNSAERFVELKTENTTCANIINSRHDTSHDENDFAASLNSHRERKPLLYERMLSNYSSPFKMSENLKICLLIDCDKRMVSFAKESQHNCVKMDAESKCSTANLRNACQLQLQKCNKRPSENASNCRTRSSTKHVALKILKNTKYCKSNKSKNLSENKQINRPKFIDWCSEEENQERISNFNDKYTTVHKNWIPLERETANVTKSKNKADRLKEIWKTKKRVRRPKSVQDAPRTSPVQMLFINSFKLSDVCRWFMETTETKSLVIVKKLNTRLPEEHQLPMMPSPKYSNQSLYPHIQQAQRLKKHLKKFASVFPARNDIPTQNSLNQLMENSIVPLNQVPKDTVKEPTDCKKQEPYVKKTASVHILQKYNRLRDNLKYQSSTVSKHKKVLMIKNTESKLDHVENIKDISTKELSLQKIPNALASPPPSIKPHSKKRCRNDSMTESVERPNKKKKVEAKQEILKNRSHINKIMVPTKTKACNLSKINLTSNSQAPKKQVGKAAVYKASLRKEKAKTPMQKQSHKSQFVLKHETRSTKLRPGPPNLSDSPKITSLSSSHRKKELHKKICNFSANNKINVASKVRHRKPRSQPGPPTRNGRSLEIK</sequence>
<evidence type="ECO:0000313" key="3">
    <source>
        <dbReference type="Proteomes" id="UP000770717"/>
    </source>
</evidence>
<organism evidence="2 3">
    <name type="scientific">Eleutherodactylus coqui</name>
    <name type="common">Puerto Rican coqui</name>
    <dbReference type="NCBI Taxonomy" id="57060"/>
    <lineage>
        <taxon>Eukaryota</taxon>
        <taxon>Metazoa</taxon>
        <taxon>Chordata</taxon>
        <taxon>Craniata</taxon>
        <taxon>Vertebrata</taxon>
        <taxon>Euteleostomi</taxon>
        <taxon>Amphibia</taxon>
        <taxon>Batrachia</taxon>
        <taxon>Anura</taxon>
        <taxon>Neobatrachia</taxon>
        <taxon>Hyloidea</taxon>
        <taxon>Eleutherodactylidae</taxon>
        <taxon>Eleutherodactylinae</taxon>
        <taxon>Eleutherodactylus</taxon>
        <taxon>Eleutherodactylus</taxon>
    </lineage>
</organism>
<dbReference type="PANTHER" id="PTHR14931">
    <property type="entry name" value="GENE 340-RELATED"/>
    <property type="match status" value="1"/>
</dbReference>
<feature type="compositionally biased region" description="Low complexity" evidence="1">
    <location>
        <begin position="32"/>
        <end position="41"/>
    </location>
</feature>